<dbReference type="Gene3D" id="1.10.630.10">
    <property type="entry name" value="Cytochrome P450"/>
    <property type="match status" value="1"/>
</dbReference>
<dbReference type="SUPFAM" id="SSF48264">
    <property type="entry name" value="Cytochrome P450"/>
    <property type="match status" value="1"/>
</dbReference>
<evidence type="ECO:0000256" key="9">
    <source>
        <dbReference type="PIRSR" id="PIRSR602401-1"/>
    </source>
</evidence>
<evidence type="ECO:0000256" key="2">
    <source>
        <dbReference type="ARBA" id="ARBA00005179"/>
    </source>
</evidence>
<dbReference type="PANTHER" id="PTHR24305:SF166">
    <property type="entry name" value="CYTOCHROME P450 12A4, MITOCHONDRIAL-RELATED"/>
    <property type="match status" value="1"/>
</dbReference>
<comment type="caution">
    <text evidence="10">The sequence shown here is derived from an EMBL/GenBank/DDBJ whole genome shotgun (WGS) entry which is preliminary data.</text>
</comment>
<dbReference type="InterPro" id="IPR002401">
    <property type="entry name" value="Cyt_P450_E_grp-I"/>
</dbReference>
<dbReference type="AlphaFoldDB" id="A0AAW0FKV2"/>
<reference evidence="10 11" key="1">
    <citation type="submission" date="2022-09" db="EMBL/GenBank/DDBJ databases">
        <authorList>
            <person name="Palmer J.M."/>
        </authorList>
    </citation>
    <scope>NUCLEOTIDE SEQUENCE [LARGE SCALE GENOMIC DNA]</scope>
    <source>
        <strain evidence="10 11">DSM 7382</strain>
    </source>
</reference>
<evidence type="ECO:0008006" key="12">
    <source>
        <dbReference type="Google" id="ProtNLM"/>
    </source>
</evidence>
<feature type="binding site" description="axial binding residue" evidence="9">
    <location>
        <position position="481"/>
    </location>
    <ligand>
        <name>heme</name>
        <dbReference type="ChEBI" id="CHEBI:30413"/>
    </ligand>
    <ligandPart>
        <name>Fe</name>
        <dbReference type="ChEBI" id="CHEBI:18248"/>
    </ligandPart>
</feature>
<dbReference type="EMBL" id="JASBNA010000046">
    <property type="protein sequence ID" value="KAK7680782.1"/>
    <property type="molecule type" value="Genomic_DNA"/>
</dbReference>
<evidence type="ECO:0000256" key="7">
    <source>
        <dbReference type="ARBA" id="ARBA00023004"/>
    </source>
</evidence>
<name>A0AAW0FKV2_9APHY</name>
<dbReference type="Pfam" id="PF00067">
    <property type="entry name" value="p450"/>
    <property type="match status" value="1"/>
</dbReference>
<proteinExistence type="inferred from homology"/>
<keyword evidence="11" id="KW-1185">Reference proteome</keyword>
<protein>
    <recommendedName>
        <fullName evidence="12">Cytochrome P450</fullName>
    </recommendedName>
</protein>
<organism evidence="10 11">
    <name type="scientific">Cerrena zonata</name>
    <dbReference type="NCBI Taxonomy" id="2478898"/>
    <lineage>
        <taxon>Eukaryota</taxon>
        <taxon>Fungi</taxon>
        <taxon>Dikarya</taxon>
        <taxon>Basidiomycota</taxon>
        <taxon>Agaricomycotina</taxon>
        <taxon>Agaricomycetes</taxon>
        <taxon>Polyporales</taxon>
        <taxon>Cerrenaceae</taxon>
        <taxon>Cerrena</taxon>
    </lineage>
</organism>
<gene>
    <name evidence="10" type="ORF">QCA50_016090</name>
</gene>
<evidence type="ECO:0000256" key="5">
    <source>
        <dbReference type="ARBA" id="ARBA00022723"/>
    </source>
</evidence>
<evidence type="ECO:0000256" key="4">
    <source>
        <dbReference type="ARBA" id="ARBA00022617"/>
    </source>
</evidence>
<keyword evidence="8" id="KW-0503">Monooxygenase</keyword>
<dbReference type="GO" id="GO:0020037">
    <property type="term" value="F:heme binding"/>
    <property type="evidence" value="ECO:0007669"/>
    <property type="project" value="InterPro"/>
</dbReference>
<dbReference type="InterPro" id="IPR001128">
    <property type="entry name" value="Cyt_P450"/>
</dbReference>
<keyword evidence="5 9" id="KW-0479">Metal-binding</keyword>
<evidence type="ECO:0000256" key="6">
    <source>
        <dbReference type="ARBA" id="ARBA00023002"/>
    </source>
</evidence>
<sequence>MLAILLLCFFTICCIWKLLRLYTLPSPLDNVPGPPRQSWLKGNLAQFFDLYDWKFLDDICETFGSVVKIQGAFGDKFLSFLYVSDVKAIQTMIKNGDVYEENSVYLSLVSEVLGPGLAATTGHLHRRQRKMLSPAFSPHRLREMAPIIHGVAHRLQQGMLAQINSGATEVNIVPWMERAALEVIGQAGLGCSFDPLTEKADNVLGATAKAIIPALSALSYSRLLLPYMLKLGTPAIRSWIAARIPSRRLQHLRRLKKTLREEMSALFYAKKEAIKRGDEVILQDVGEGKDILSILLRANMNASETDRQTDEEVIAHMAILTFAAIDTSSTLLFIILELLSKRPDVQAKLRTEIIDRRQGSDPSFDELINLPYLHGVYCESLRLYPGAISIFRDVHSDTIMPLSSPVRGKDGKWMSEIHVPAGSAICVALRGCNTTKELWGEDAYEWKPERWLSPLPEAVLNANIPGVFPNLISFLGGERGCIGYRFAELEIKTILSVLIESFSFSQTDREIHWCKGDVRFPTMVKENNPRPCMFLKIEPCNAAA</sequence>
<keyword evidence="4 9" id="KW-0349">Heme</keyword>
<comment type="pathway">
    <text evidence="2">Secondary metabolite biosynthesis.</text>
</comment>
<keyword evidence="6" id="KW-0560">Oxidoreductase</keyword>
<comment type="similarity">
    <text evidence="3">Belongs to the cytochrome P450 family.</text>
</comment>
<evidence type="ECO:0000313" key="10">
    <source>
        <dbReference type="EMBL" id="KAK7680782.1"/>
    </source>
</evidence>
<dbReference type="GO" id="GO:0016705">
    <property type="term" value="F:oxidoreductase activity, acting on paired donors, with incorporation or reduction of molecular oxygen"/>
    <property type="evidence" value="ECO:0007669"/>
    <property type="project" value="InterPro"/>
</dbReference>
<dbReference type="InterPro" id="IPR050121">
    <property type="entry name" value="Cytochrome_P450_monoxygenase"/>
</dbReference>
<dbReference type="PANTHER" id="PTHR24305">
    <property type="entry name" value="CYTOCHROME P450"/>
    <property type="match status" value="1"/>
</dbReference>
<dbReference type="GO" id="GO:0005506">
    <property type="term" value="F:iron ion binding"/>
    <property type="evidence" value="ECO:0007669"/>
    <property type="project" value="InterPro"/>
</dbReference>
<evidence type="ECO:0000313" key="11">
    <source>
        <dbReference type="Proteomes" id="UP001385951"/>
    </source>
</evidence>
<accession>A0AAW0FKV2</accession>
<dbReference type="InterPro" id="IPR036396">
    <property type="entry name" value="Cyt_P450_sf"/>
</dbReference>
<dbReference type="PRINTS" id="PR00463">
    <property type="entry name" value="EP450I"/>
</dbReference>
<evidence type="ECO:0000256" key="8">
    <source>
        <dbReference type="ARBA" id="ARBA00023033"/>
    </source>
</evidence>
<dbReference type="Proteomes" id="UP001385951">
    <property type="component" value="Unassembled WGS sequence"/>
</dbReference>
<evidence type="ECO:0000256" key="3">
    <source>
        <dbReference type="ARBA" id="ARBA00010617"/>
    </source>
</evidence>
<evidence type="ECO:0000256" key="1">
    <source>
        <dbReference type="ARBA" id="ARBA00001971"/>
    </source>
</evidence>
<dbReference type="GO" id="GO:0004497">
    <property type="term" value="F:monooxygenase activity"/>
    <property type="evidence" value="ECO:0007669"/>
    <property type="project" value="UniProtKB-KW"/>
</dbReference>
<comment type="cofactor">
    <cofactor evidence="1 9">
        <name>heme</name>
        <dbReference type="ChEBI" id="CHEBI:30413"/>
    </cofactor>
</comment>
<keyword evidence="7 9" id="KW-0408">Iron</keyword>